<dbReference type="InterPro" id="IPR043164">
    <property type="entry name" value="Ribosomal_uL10-like_insert_sf"/>
</dbReference>
<name>A0A0G4HE85_9ALVE</name>
<evidence type="ECO:0000256" key="1">
    <source>
        <dbReference type="SAM" id="MobiDB-lite"/>
    </source>
</evidence>
<evidence type="ECO:0000313" key="3">
    <source>
        <dbReference type="EMBL" id="CEM42348.1"/>
    </source>
</evidence>
<feature type="region of interest" description="Disordered" evidence="1">
    <location>
        <begin position="55"/>
        <end position="95"/>
    </location>
</feature>
<dbReference type="PANTHER" id="PTHR45841:SF1">
    <property type="entry name" value="MRNA TURNOVER PROTEIN 4 HOMOLOG"/>
    <property type="match status" value="1"/>
</dbReference>
<organism evidence="3">
    <name type="scientific">Chromera velia CCMP2878</name>
    <dbReference type="NCBI Taxonomy" id="1169474"/>
    <lineage>
        <taxon>Eukaryota</taxon>
        <taxon>Sar</taxon>
        <taxon>Alveolata</taxon>
        <taxon>Colpodellida</taxon>
        <taxon>Chromeraceae</taxon>
        <taxon>Chromera</taxon>
    </lineage>
</organism>
<feature type="compositionally biased region" description="Acidic residues" evidence="1">
    <location>
        <begin position="70"/>
        <end position="95"/>
    </location>
</feature>
<dbReference type="GO" id="GO:0042273">
    <property type="term" value="P:ribosomal large subunit biogenesis"/>
    <property type="evidence" value="ECO:0007669"/>
    <property type="project" value="TreeGrafter"/>
</dbReference>
<dbReference type="GO" id="GO:0006364">
    <property type="term" value="P:rRNA processing"/>
    <property type="evidence" value="ECO:0007669"/>
    <property type="project" value="TreeGrafter"/>
</dbReference>
<dbReference type="GO" id="GO:0000956">
    <property type="term" value="P:nuclear-transcribed mRNA catabolic process"/>
    <property type="evidence" value="ECO:0007669"/>
    <property type="project" value="TreeGrafter"/>
</dbReference>
<dbReference type="EMBL" id="CDMZ01002432">
    <property type="protein sequence ID" value="CEM42348.1"/>
    <property type="molecule type" value="Genomic_DNA"/>
</dbReference>
<reference evidence="3" key="1">
    <citation type="submission" date="2014-11" db="EMBL/GenBank/DDBJ databases">
        <authorList>
            <person name="Otto D Thomas"/>
            <person name="Naeem Raeece"/>
        </authorList>
    </citation>
    <scope>NUCLEOTIDE SEQUENCE</scope>
</reference>
<dbReference type="Pfam" id="PF17777">
    <property type="entry name" value="RL10P_insert"/>
    <property type="match status" value="1"/>
</dbReference>
<dbReference type="VEuPathDB" id="CryptoDB:Cvel_26676"/>
<dbReference type="InterPro" id="IPR051742">
    <property type="entry name" value="Ribosome_Assembly_uL10"/>
</dbReference>
<dbReference type="GO" id="GO:0030687">
    <property type="term" value="C:preribosome, large subunit precursor"/>
    <property type="evidence" value="ECO:0007669"/>
    <property type="project" value="TreeGrafter"/>
</dbReference>
<dbReference type="GO" id="GO:0005730">
    <property type="term" value="C:nucleolus"/>
    <property type="evidence" value="ECO:0007669"/>
    <property type="project" value="TreeGrafter"/>
</dbReference>
<feature type="domain" description="Large ribosomal subunit protein uL10-like insertion" evidence="2">
    <location>
        <begin position="1"/>
        <end position="37"/>
    </location>
</feature>
<dbReference type="PANTHER" id="PTHR45841">
    <property type="entry name" value="MRNA TURNOVER PROTEIN 4 MRTO4"/>
    <property type="match status" value="1"/>
</dbReference>
<dbReference type="GO" id="GO:0003723">
    <property type="term" value="F:RNA binding"/>
    <property type="evidence" value="ECO:0007669"/>
    <property type="project" value="TreeGrafter"/>
</dbReference>
<proteinExistence type="predicted"/>
<accession>A0A0G4HE85</accession>
<sequence>MGLPVVIENGKIHLLEDFTVCRVGETLTPQAAQLLKKVYPTMARFKVNIEDVWTNPDPVEKKKKKQDNGGEGEAEEEDSEEEEEGDREMEEAPGV</sequence>
<dbReference type="Gene3D" id="3.90.105.20">
    <property type="match status" value="1"/>
</dbReference>
<dbReference type="InterPro" id="IPR040637">
    <property type="entry name" value="Ribosomal_uL10-like_insert"/>
</dbReference>
<dbReference type="AlphaFoldDB" id="A0A0G4HE85"/>
<gene>
    <name evidence="3" type="ORF">Cvel_26676</name>
</gene>
<protein>
    <recommendedName>
        <fullName evidence="2">Large ribosomal subunit protein uL10-like insertion domain-containing protein</fullName>
    </recommendedName>
</protein>
<evidence type="ECO:0000259" key="2">
    <source>
        <dbReference type="Pfam" id="PF17777"/>
    </source>
</evidence>